<dbReference type="Pfam" id="PF13584">
    <property type="entry name" value="BatD"/>
    <property type="match status" value="1"/>
</dbReference>
<feature type="transmembrane region" description="Helical" evidence="1">
    <location>
        <begin position="309"/>
        <end position="326"/>
    </location>
</feature>
<organism evidence="2 3">
    <name type="scientific">Sediminitomix flava</name>
    <dbReference type="NCBI Taxonomy" id="379075"/>
    <lineage>
        <taxon>Bacteria</taxon>
        <taxon>Pseudomonadati</taxon>
        <taxon>Bacteroidota</taxon>
        <taxon>Cytophagia</taxon>
        <taxon>Cytophagales</taxon>
        <taxon>Flammeovirgaceae</taxon>
        <taxon>Sediminitomix</taxon>
    </lineage>
</organism>
<proteinExistence type="predicted"/>
<keyword evidence="3" id="KW-1185">Reference proteome</keyword>
<reference evidence="2 3" key="1">
    <citation type="submission" date="2018-03" db="EMBL/GenBank/DDBJ databases">
        <title>Genomic Encyclopedia of Archaeal and Bacterial Type Strains, Phase II (KMG-II): from individual species to whole genera.</title>
        <authorList>
            <person name="Goeker M."/>
        </authorList>
    </citation>
    <scope>NUCLEOTIDE SEQUENCE [LARGE SCALE GENOMIC DNA]</scope>
    <source>
        <strain evidence="2 3">DSM 28229</strain>
    </source>
</reference>
<keyword evidence="1" id="KW-0472">Membrane</keyword>
<dbReference type="EMBL" id="QGDO01000001">
    <property type="protein sequence ID" value="PWJ44257.1"/>
    <property type="molecule type" value="Genomic_DNA"/>
</dbReference>
<evidence type="ECO:0000313" key="2">
    <source>
        <dbReference type="EMBL" id="PWJ44257.1"/>
    </source>
</evidence>
<keyword evidence="1" id="KW-1133">Transmembrane helix</keyword>
<comment type="caution">
    <text evidence="2">The sequence shown here is derived from an EMBL/GenBank/DDBJ whole genome shotgun (WGS) entry which is preliminary data.</text>
</comment>
<keyword evidence="1" id="KW-0812">Transmembrane</keyword>
<evidence type="ECO:0000256" key="1">
    <source>
        <dbReference type="SAM" id="Phobius"/>
    </source>
</evidence>
<dbReference type="PANTHER" id="PTHR40940:SF1">
    <property type="entry name" value="PROTEIN BATD"/>
    <property type="match status" value="1"/>
</dbReference>
<dbReference type="InterPro" id="IPR025738">
    <property type="entry name" value="BatD"/>
</dbReference>
<dbReference type="AlphaFoldDB" id="A0A316A3F4"/>
<protein>
    <submittedName>
        <fullName evidence="2">Oxygen tolerance protein BatD</fullName>
    </submittedName>
</protein>
<dbReference type="RefSeq" id="WP_109615764.1">
    <property type="nucleotide sequence ID" value="NZ_QGDO01000001.1"/>
</dbReference>
<dbReference type="Proteomes" id="UP000245535">
    <property type="component" value="Unassembled WGS sequence"/>
</dbReference>
<sequence>MVRYILIALCFCLSVQGKAQKKPHTFAKVKVNKKSVYEQEPLKATVKVYSSTWFTDDLDMSDLQVKNAFAVPFKRTMGGTEVVNGKQYTTLEFFCLIYPYKAGKTEIPPMKVTTSCPPEGDYKGVPIVVYTNAIPFTVKPVPKEVKKDDWVVAQNITLSESWNTSLKNLKQGDVIERTININAAGTLPSFIPPLEVPEVEGISVYPKSAKVKETKTNTGISGKRIEKVSILLEEEGEVTLPEIQVSWWNPYLQKRYSKTLPSKKLTVKANPDLGMMLSLRDSLNAQIDTSSSSEKAEQEVFLIFGYKPWKVALVAIISVLFLIFLFKRIKRAIYAFRERRKEYKKSEAYWYLKMRMAVRKNPKEFLTITYLWLLKWTDKDQHPSYYTLKKFAGATVDDDGVPFVNTIYTDRIPNASRPKLIKDLKARRKMLLIQKKGSRSKFGLKPLNINE</sequence>
<dbReference type="PANTHER" id="PTHR40940">
    <property type="entry name" value="PROTEIN BATD-RELATED"/>
    <property type="match status" value="1"/>
</dbReference>
<dbReference type="OrthoDB" id="650166at2"/>
<evidence type="ECO:0000313" key="3">
    <source>
        <dbReference type="Proteomes" id="UP000245535"/>
    </source>
</evidence>
<accession>A0A316A3F4</accession>
<gene>
    <name evidence="2" type="ORF">BC781_101607</name>
</gene>
<name>A0A316A3F4_SEDFL</name>